<reference evidence="1" key="1">
    <citation type="submission" date="2014-09" db="EMBL/GenBank/DDBJ databases">
        <authorList>
            <person name="Magalhaes I.L.F."/>
            <person name="Oliveira U."/>
            <person name="Santos F.R."/>
            <person name="Vidigal T.H.D.A."/>
            <person name="Brescovit A.D."/>
            <person name="Santos A.J."/>
        </authorList>
    </citation>
    <scope>NUCLEOTIDE SEQUENCE</scope>
    <source>
        <tissue evidence="1">Shoot tissue taken approximately 20 cm above the soil surface</tissue>
    </source>
</reference>
<accession>A0A0A9EXD7</accession>
<reference evidence="1" key="2">
    <citation type="journal article" date="2015" name="Data Brief">
        <title>Shoot transcriptome of the giant reed, Arundo donax.</title>
        <authorList>
            <person name="Barrero R.A."/>
            <person name="Guerrero F.D."/>
            <person name="Moolhuijzen P."/>
            <person name="Goolsby J.A."/>
            <person name="Tidwell J."/>
            <person name="Bellgard S.E."/>
            <person name="Bellgard M.I."/>
        </authorList>
    </citation>
    <scope>NUCLEOTIDE SEQUENCE</scope>
    <source>
        <tissue evidence="1">Shoot tissue taken approximately 20 cm above the soil surface</tissue>
    </source>
</reference>
<dbReference type="EMBL" id="GBRH01192451">
    <property type="protein sequence ID" value="JAE05445.1"/>
    <property type="molecule type" value="Transcribed_RNA"/>
</dbReference>
<protein>
    <submittedName>
        <fullName evidence="1">Uncharacterized protein</fullName>
    </submittedName>
</protein>
<name>A0A0A9EXD7_ARUDO</name>
<evidence type="ECO:0000313" key="1">
    <source>
        <dbReference type="EMBL" id="JAE05445.1"/>
    </source>
</evidence>
<proteinExistence type="predicted"/>
<dbReference type="AlphaFoldDB" id="A0A0A9EXD7"/>
<organism evidence="1">
    <name type="scientific">Arundo donax</name>
    <name type="common">Giant reed</name>
    <name type="synonym">Donax arundinaceus</name>
    <dbReference type="NCBI Taxonomy" id="35708"/>
    <lineage>
        <taxon>Eukaryota</taxon>
        <taxon>Viridiplantae</taxon>
        <taxon>Streptophyta</taxon>
        <taxon>Embryophyta</taxon>
        <taxon>Tracheophyta</taxon>
        <taxon>Spermatophyta</taxon>
        <taxon>Magnoliopsida</taxon>
        <taxon>Liliopsida</taxon>
        <taxon>Poales</taxon>
        <taxon>Poaceae</taxon>
        <taxon>PACMAD clade</taxon>
        <taxon>Arundinoideae</taxon>
        <taxon>Arundineae</taxon>
        <taxon>Arundo</taxon>
    </lineage>
</organism>
<sequence>MMNHARHATGQSGKCLNSRSILCGYKIGNSKYIRTERIHLIKPQGKEEDNRTAASLRNQKMDESTAEITAATMLPRTPVWSLKPLPAVLSLAGVSVNGVILEALAKRA</sequence>